<dbReference type="EMBL" id="MU266494">
    <property type="protein sequence ID" value="KAH7922206.1"/>
    <property type="molecule type" value="Genomic_DNA"/>
</dbReference>
<sequence length="766" mass="79291">MPAADKNDSEKFPELDAEKDVDTEREKDKNHKSSKSSSKSKDLSHVPCKFFKVGSCTAGASCPFSHAVQEPGHQKEVCAWFVKGNCKFGHKCALAHILPGQSMAMDRKNKKAAQLAAGGGGGNQGRESSRGSKNPKRDTHGHASPAGASSAADARPRTGLLSGSTAPTRALTTSSRPMPLKATLSPPAPAPPLKNTDFAAFGLPDESNQLPSAPAQGKISTQPPSGTSPPSETSAEPIKSEDSPKDGPPPLPVSTPSAPRRMGLSHRTSDSADLGPIGSPPRSATSHAAQLNGASPGTSPAAQIISSPFSAPGSHSMFGPYDNESLPDFKTRSGLAASLGAAQTWKADFGPIPSQVVSRGESGLGISGIERDIVVEDEDLEEFIPSSLTDLLTPEERSRRMSRTNSGRPVLVNNPSFGESPTTRPQPEGPHHRYSRSVPAPSLLGDIRSIWSDHANGLPGSPDTMNSNGISGNGFGLGGTPSSLKSNNGFGGRSFTNEDAPSPSLLAPSNASAAFLPGLHHYYLNSKMSGIQRTASGMSRTSPLHHHTSSTSGAATPLNAPPNPSLANANSAAISFSPPRVSTFGNHHQAEPYYPLGVHRSTSGRPIPGGGETDERPSAISPSMRALQAHAPGQSLPQGLAAGYSRIHALPPTMASPSSSSAASQNPMYSLGTQEWSHGLGQSHHDGGGAPVAGLETMFSRLSYSAAASRPSPNPSISLAHSPPTASPLPRAVSNNRSWQGQGPLSPLSGPVVTGDDDDDLFSMDG</sequence>
<proteinExistence type="predicted"/>
<comment type="caution">
    <text evidence="1">The sequence shown here is derived from an EMBL/GenBank/DDBJ whole genome shotgun (WGS) entry which is preliminary data.</text>
</comment>
<gene>
    <name evidence="1" type="ORF">BV22DRAFT_1095081</name>
</gene>
<name>A0ACB8B8S2_9AGAM</name>
<accession>A0ACB8B8S2</accession>
<evidence type="ECO:0000313" key="1">
    <source>
        <dbReference type="EMBL" id="KAH7922206.1"/>
    </source>
</evidence>
<evidence type="ECO:0000313" key="2">
    <source>
        <dbReference type="Proteomes" id="UP000790709"/>
    </source>
</evidence>
<reference evidence="1" key="1">
    <citation type="journal article" date="2021" name="New Phytol.">
        <title>Evolutionary innovations through gain and loss of genes in the ectomycorrhizal Boletales.</title>
        <authorList>
            <person name="Wu G."/>
            <person name="Miyauchi S."/>
            <person name="Morin E."/>
            <person name="Kuo A."/>
            <person name="Drula E."/>
            <person name="Varga T."/>
            <person name="Kohler A."/>
            <person name="Feng B."/>
            <person name="Cao Y."/>
            <person name="Lipzen A."/>
            <person name="Daum C."/>
            <person name="Hundley H."/>
            <person name="Pangilinan J."/>
            <person name="Johnson J."/>
            <person name="Barry K."/>
            <person name="LaButti K."/>
            <person name="Ng V."/>
            <person name="Ahrendt S."/>
            <person name="Min B."/>
            <person name="Choi I.G."/>
            <person name="Park H."/>
            <person name="Plett J.M."/>
            <person name="Magnuson J."/>
            <person name="Spatafora J.W."/>
            <person name="Nagy L.G."/>
            <person name="Henrissat B."/>
            <person name="Grigoriev I.V."/>
            <person name="Yang Z.L."/>
            <person name="Xu J."/>
            <person name="Martin F.M."/>
        </authorList>
    </citation>
    <scope>NUCLEOTIDE SEQUENCE</scope>
    <source>
        <strain evidence="1">KUC20120723A-06</strain>
    </source>
</reference>
<protein>
    <submittedName>
        <fullName evidence="1">Uncharacterized protein</fullName>
    </submittedName>
</protein>
<keyword evidence="2" id="KW-1185">Reference proteome</keyword>
<organism evidence="1 2">
    <name type="scientific">Leucogyrophana mollusca</name>
    <dbReference type="NCBI Taxonomy" id="85980"/>
    <lineage>
        <taxon>Eukaryota</taxon>
        <taxon>Fungi</taxon>
        <taxon>Dikarya</taxon>
        <taxon>Basidiomycota</taxon>
        <taxon>Agaricomycotina</taxon>
        <taxon>Agaricomycetes</taxon>
        <taxon>Agaricomycetidae</taxon>
        <taxon>Boletales</taxon>
        <taxon>Boletales incertae sedis</taxon>
        <taxon>Leucogyrophana</taxon>
    </lineage>
</organism>
<dbReference type="Proteomes" id="UP000790709">
    <property type="component" value="Unassembled WGS sequence"/>
</dbReference>